<dbReference type="HOGENOM" id="CLU_1797181_0_0_1"/>
<reference evidence="3" key="2">
    <citation type="submission" date="2015-01" db="EMBL/GenBank/DDBJ databases">
        <title>Evolutionary Origins and Diversification of the Mycorrhizal Mutualists.</title>
        <authorList>
            <consortium name="DOE Joint Genome Institute"/>
            <consortium name="Mycorrhizal Genomics Consortium"/>
            <person name="Kohler A."/>
            <person name="Kuo A."/>
            <person name="Nagy L.G."/>
            <person name="Floudas D."/>
            <person name="Copeland A."/>
            <person name="Barry K.W."/>
            <person name="Cichocki N."/>
            <person name="Veneault-Fourrey C."/>
            <person name="LaButti K."/>
            <person name="Lindquist E.A."/>
            <person name="Lipzen A."/>
            <person name="Lundell T."/>
            <person name="Morin E."/>
            <person name="Murat C."/>
            <person name="Riley R."/>
            <person name="Ohm R."/>
            <person name="Sun H."/>
            <person name="Tunlid A."/>
            <person name="Henrissat B."/>
            <person name="Grigoriev I.V."/>
            <person name="Hibbett D.S."/>
            <person name="Martin F."/>
        </authorList>
    </citation>
    <scope>NUCLEOTIDE SEQUENCE [LARGE SCALE GENOMIC DNA]</scope>
    <source>
        <strain evidence="3">F 1598</strain>
    </source>
</reference>
<feature type="compositionally biased region" description="Low complexity" evidence="1">
    <location>
        <begin position="105"/>
        <end position="122"/>
    </location>
</feature>
<dbReference type="STRING" id="765440.A0A0C3FZ40"/>
<accession>A0A0C3FZ40</accession>
<name>A0A0C3FZ40_PILCF</name>
<reference evidence="2 3" key="1">
    <citation type="submission" date="2014-04" db="EMBL/GenBank/DDBJ databases">
        <authorList>
            <consortium name="DOE Joint Genome Institute"/>
            <person name="Kuo A."/>
            <person name="Tarkka M."/>
            <person name="Buscot F."/>
            <person name="Kohler A."/>
            <person name="Nagy L.G."/>
            <person name="Floudas D."/>
            <person name="Copeland A."/>
            <person name="Barry K.W."/>
            <person name="Cichocki N."/>
            <person name="Veneault-Fourrey C."/>
            <person name="LaButti K."/>
            <person name="Lindquist E.A."/>
            <person name="Lipzen A."/>
            <person name="Lundell T."/>
            <person name="Morin E."/>
            <person name="Murat C."/>
            <person name="Sun H."/>
            <person name="Tunlid A."/>
            <person name="Henrissat B."/>
            <person name="Grigoriev I.V."/>
            <person name="Hibbett D.S."/>
            <person name="Martin F."/>
            <person name="Nordberg H.P."/>
            <person name="Cantor M.N."/>
            <person name="Hua S.X."/>
        </authorList>
    </citation>
    <scope>NUCLEOTIDE SEQUENCE [LARGE SCALE GENOMIC DNA]</scope>
    <source>
        <strain evidence="2 3">F 1598</strain>
    </source>
</reference>
<gene>
    <name evidence="2" type="ORF">PILCRDRAFT_812412</name>
</gene>
<keyword evidence="3" id="KW-1185">Reference proteome</keyword>
<evidence type="ECO:0000256" key="1">
    <source>
        <dbReference type="SAM" id="MobiDB-lite"/>
    </source>
</evidence>
<evidence type="ECO:0000313" key="2">
    <source>
        <dbReference type="EMBL" id="KIM89580.1"/>
    </source>
</evidence>
<proteinExistence type="predicted"/>
<dbReference type="AlphaFoldDB" id="A0A0C3FZ40"/>
<dbReference type="EMBL" id="KN832974">
    <property type="protein sequence ID" value="KIM89580.1"/>
    <property type="molecule type" value="Genomic_DNA"/>
</dbReference>
<evidence type="ECO:0000313" key="3">
    <source>
        <dbReference type="Proteomes" id="UP000054166"/>
    </source>
</evidence>
<feature type="compositionally biased region" description="Polar residues" evidence="1">
    <location>
        <begin position="123"/>
        <end position="133"/>
    </location>
</feature>
<feature type="region of interest" description="Disordered" evidence="1">
    <location>
        <begin position="66"/>
        <end position="170"/>
    </location>
</feature>
<dbReference type="Proteomes" id="UP000054166">
    <property type="component" value="Unassembled WGS sequence"/>
</dbReference>
<protein>
    <submittedName>
        <fullName evidence="2">Uncharacterized protein</fullName>
    </submittedName>
</protein>
<feature type="compositionally biased region" description="Basic and acidic residues" evidence="1">
    <location>
        <begin position="147"/>
        <end position="170"/>
    </location>
</feature>
<dbReference type="OrthoDB" id="3194625at2759"/>
<dbReference type="InParanoid" id="A0A0C3FZ40"/>
<sequence>MEALHHPSRAPPTEATQYMSQYLMRARGSETGSMFHEGVWPPPGEGATLVDPILRSSSQVDLTGIVDSVMGPSREGSPTHGFDGGGGGSHSRNVSGNSQAPLLPPGVTSSPTPPSLTLVNPSGSHTATPTRSSPLKDVVRAGGTSSGDHEPQEEDKLTRTKNWIERSLAR</sequence>
<organism evidence="2 3">
    <name type="scientific">Piloderma croceum (strain F 1598)</name>
    <dbReference type="NCBI Taxonomy" id="765440"/>
    <lineage>
        <taxon>Eukaryota</taxon>
        <taxon>Fungi</taxon>
        <taxon>Dikarya</taxon>
        <taxon>Basidiomycota</taxon>
        <taxon>Agaricomycotina</taxon>
        <taxon>Agaricomycetes</taxon>
        <taxon>Agaricomycetidae</taxon>
        <taxon>Atheliales</taxon>
        <taxon>Atheliaceae</taxon>
        <taxon>Piloderma</taxon>
    </lineage>
</organism>